<dbReference type="InterPro" id="IPR008967">
    <property type="entry name" value="p53-like_TF_DNA-bd_sf"/>
</dbReference>
<evidence type="ECO:0000256" key="3">
    <source>
        <dbReference type="SAM" id="MobiDB-lite"/>
    </source>
</evidence>
<feature type="compositionally biased region" description="Polar residues" evidence="3">
    <location>
        <begin position="70"/>
        <end position="90"/>
    </location>
</feature>
<dbReference type="PANTHER" id="PTHR35144">
    <property type="entry name" value="MEIOSIS-SPECIFIC TRANSCRIPTION FACTOR NDT80"/>
    <property type="match status" value="1"/>
</dbReference>
<dbReference type="OrthoDB" id="2288358at2759"/>
<dbReference type="InterPro" id="IPR052605">
    <property type="entry name" value="Fungal_trans_regulator"/>
</dbReference>
<dbReference type="PROSITE" id="PS51517">
    <property type="entry name" value="NDT80"/>
    <property type="match status" value="1"/>
</dbReference>
<evidence type="ECO:0000256" key="1">
    <source>
        <dbReference type="ARBA" id="ARBA00023125"/>
    </source>
</evidence>
<sequence>MPWEIVPVGVEEFGKTTRFLDGCQSCVAQQPLAPDRSHAMLANTTPSNLPNFYLRSSTQQDLSACDLSRENGQAASPGVTPNSHKNQNSAQKDRPSFHETTIHHPIFTLLNGSLMPEIMASIQGGFSLVDRKWTCYRRNSFIVQCSFRFRNGMVDGPFYLNRNGSAELIKQFAVSISARTFPTGSGESEACLVQLTPERNNATKSVPSRRLISPSPNDKIFDSNAMANSSGLENRGPNSIPTSHTFRRIQFQRATAKNKTPLATHQYFLVVVELSANIGRQADENWIMTATKESDPMIVRGRPCGHWGTSQVATGSSEPGESVD</sequence>
<feature type="region of interest" description="Disordered" evidence="3">
    <location>
        <begin position="305"/>
        <end position="324"/>
    </location>
</feature>
<evidence type="ECO:0000259" key="4">
    <source>
        <dbReference type="PROSITE" id="PS51517"/>
    </source>
</evidence>
<dbReference type="SUPFAM" id="SSF49417">
    <property type="entry name" value="p53-like transcription factors"/>
    <property type="match status" value="1"/>
</dbReference>
<protein>
    <recommendedName>
        <fullName evidence="4">NDT80 domain-containing protein</fullName>
    </recommendedName>
</protein>
<feature type="DNA-binding region" description="NDT80" evidence="2">
    <location>
        <begin position="65"/>
        <end position="311"/>
    </location>
</feature>
<evidence type="ECO:0000313" key="6">
    <source>
        <dbReference type="Proteomes" id="UP000053411"/>
    </source>
</evidence>
<dbReference type="VEuPathDB" id="FungiDB:Z520_03739"/>
<dbReference type="GO" id="GO:0003677">
    <property type="term" value="F:DNA binding"/>
    <property type="evidence" value="ECO:0007669"/>
    <property type="project" value="UniProtKB-KW"/>
</dbReference>
<dbReference type="Gene3D" id="2.60.40.1390">
    <property type="entry name" value="NDT80 DNA-binding domain"/>
    <property type="match status" value="1"/>
</dbReference>
<gene>
    <name evidence="5" type="ORF">Z520_03739</name>
</gene>
<dbReference type="InterPro" id="IPR024061">
    <property type="entry name" value="NDT80_DNA-bd_dom"/>
</dbReference>
<feature type="region of interest" description="Disordered" evidence="3">
    <location>
        <begin position="70"/>
        <end position="96"/>
    </location>
</feature>
<dbReference type="RefSeq" id="XP_016634176.1">
    <property type="nucleotide sequence ID" value="XM_016774249.1"/>
</dbReference>
<organism evidence="5 6">
    <name type="scientific">Fonsecaea multimorphosa CBS 102226</name>
    <dbReference type="NCBI Taxonomy" id="1442371"/>
    <lineage>
        <taxon>Eukaryota</taxon>
        <taxon>Fungi</taxon>
        <taxon>Dikarya</taxon>
        <taxon>Ascomycota</taxon>
        <taxon>Pezizomycotina</taxon>
        <taxon>Eurotiomycetes</taxon>
        <taxon>Chaetothyriomycetidae</taxon>
        <taxon>Chaetothyriales</taxon>
        <taxon>Herpotrichiellaceae</taxon>
        <taxon>Fonsecaea</taxon>
    </lineage>
</organism>
<proteinExistence type="predicted"/>
<feature type="domain" description="NDT80" evidence="4">
    <location>
        <begin position="65"/>
        <end position="311"/>
    </location>
</feature>
<name>A0A0D2KTG8_9EURO</name>
<dbReference type="GO" id="GO:0000228">
    <property type="term" value="C:nuclear chromosome"/>
    <property type="evidence" value="ECO:0007669"/>
    <property type="project" value="TreeGrafter"/>
</dbReference>
<dbReference type="GO" id="GO:0051321">
    <property type="term" value="P:meiotic cell cycle"/>
    <property type="evidence" value="ECO:0007669"/>
    <property type="project" value="TreeGrafter"/>
</dbReference>
<dbReference type="Pfam" id="PF05224">
    <property type="entry name" value="NDT80_PhoG"/>
    <property type="match status" value="1"/>
</dbReference>
<keyword evidence="6" id="KW-1185">Reference proteome</keyword>
<feature type="compositionally biased region" description="Polar residues" evidence="3">
    <location>
        <begin position="308"/>
        <end position="324"/>
    </location>
</feature>
<dbReference type="InterPro" id="IPR037141">
    <property type="entry name" value="NDT80_DNA-bd_dom_sf"/>
</dbReference>
<feature type="region of interest" description="Disordered" evidence="3">
    <location>
        <begin position="203"/>
        <end position="241"/>
    </location>
</feature>
<accession>A0A0D2KTG8</accession>
<dbReference type="AlphaFoldDB" id="A0A0D2KTG8"/>
<dbReference type="GO" id="GO:0045944">
    <property type="term" value="P:positive regulation of transcription by RNA polymerase II"/>
    <property type="evidence" value="ECO:0007669"/>
    <property type="project" value="TreeGrafter"/>
</dbReference>
<dbReference type="Proteomes" id="UP000053411">
    <property type="component" value="Unassembled WGS sequence"/>
</dbReference>
<dbReference type="EMBL" id="KN848067">
    <property type="protein sequence ID" value="KIY00054.1"/>
    <property type="molecule type" value="Genomic_DNA"/>
</dbReference>
<dbReference type="GeneID" id="27709485"/>
<feature type="compositionally biased region" description="Polar residues" evidence="3">
    <location>
        <begin position="225"/>
        <end position="241"/>
    </location>
</feature>
<dbReference type="GO" id="GO:0003700">
    <property type="term" value="F:DNA-binding transcription factor activity"/>
    <property type="evidence" value="ECO:0007669"/>
    <property type="project" value="UniProtKB-UniRule"/>
</dbReference>
<reference evidence="5 6" key="1">
    <citation type="submission" date="2015-01" db="EMBL/GenBank/DDBJ databases">
        <title>The Genome Sequence of Fonsecaea multimorphosa CBS 102226.</title>
        <authorList>
            <consortium name="The Broad Institute Genomics Platform"/>
            <person name="Cuomo C."/>
            <person name="de Hoog S."/>
            <person name="Gorbushina A."/>
            <person name="Stielow B."/>
            <person name="Teixiera M."/>
            <person name="Abouelleil A."/>
            <person name="Chapman S.B."/>
            <person name="Priest M."/>
            <person name="Young S.K."/>
            <person name="Wortman J."/>
            <person name="Nusbaum C."/>
            <person name="Birren B."/>
        </authorList>
    </citation>
    <scope>NUCLEOTIDE SEQUENCE [LARGE SCALE GENOMIC DNA]</scope>
    <source>
        <strain evidence="5 6">CBS 102226</strain>
    </source>
</reference>
<dbReference type="PANTHER" id="PTHR35144:SF2">
    <property type="entry name" value="MEIOSIS-SPECIFIC TRANSCRIPTION FACTOR NDT80"/>
    <property type="match status" value="1"/>
</dbReference>
<evidence type="ECO:0000313" key="5">
    <source>
        <dbReference type="EMBL" id="KIY00054.1"/>
    </source>
</evidence>
<evidence type="ECO:0000256" key="2">
    <source>
        <dbReference type="PROSITE-ProRule" id="PRU00850"/>
    </source>
</evidence>
<keyword evidence="1 2" id="KW-0238">DNA-binding</keyword>